<feature type="transmembrane region" description="Helical" evidence="1">
    <location>
        <begin position="86"/>
        <end position="107"/>
    </location>
</feature>
<evidence type="ECO:0000313" key="2">
    <source>
        <dbReference type="EMBL" id="GHB95207.1"/>
    </source>
</evidence>
<evidence type="ECO:0000256" key="1">
    <source>
        <dbReference type="SAM" id="Phobius"/>
    </source>
</evidence>
<dbReference type="NCBIfam" id="NF041646">
    <property type="entry name" value="VC0807_fam"/>
    <property type="match status" value="1"/>
</dbReference>
<dbReference type="EMBL" id="BMXG01000004">
    <property type="protein sequence ID" value="GHB95207.1"/>
    <property type="molecule type" value="Genomic_DNA"/>
</dbReference>
<feature type="transmembrane region" description="Helical" evidence="1">
    <location>
        <begin position="62"/>
        <end position="80"/>
    </location>
</feature>
<dbReference type="AlphaFoldDB" id="A0A8J3D8G3"/>
<sequence>MSQPPRENLFLNLGFNLLLPVMILNKGAKWLPFLSPTSVLLVALAFPVGYFLYDLKKRKKRNLISILGIVGVLLTGSIGLFKLPPIYFAIKETLMPLLIGIAVVVSLKTKNPLIHALLYNPDIFDAEKIDARIDTPAKKASFNDLMKLCTWIIALSFLVSAFLNFFITKMIVVTDPRVDQAAYNSEIGTQHWVGLIVISICTLPISFYAMWRLFKGIEQLTGLTMEEVIHADAKKDSKDKT</sequence>
<keyword evidence="1" id="KW-0472">Membrane</keyword>
<dbReference type="RefSeq" id="WP_189512227.1">
    <property type="nucleotide sequence ID" value="NZ_BMXG01000004.1"/>
</dbReference>
<dbReference type="Proteomes" id="UP000642829">
    <property type="component" value="Unassembled WGS sequence"/>
</dbReference>
<keyword evidence="3" id="KW-1185">Reference proteome</keyword>
<feature type="transmembrane region" description="Helical" evidence="1">
    <location>
        <begin position="148"/>
        <end position="172"/>
    </location>
</feature>
<evidence type="ECO:0008006" key="4">
    <source>
        <dbReference type="Google" id="ProtNLM"/>
    </source>
</evidence>
<reference evidence="2" key="2">
    <citation type="submission" date="2020-09" db="EMBL/GenBank/DDBJ databases">
        <authorList>
            <person name="Sun Q."/>
            <person name="Kim S."/>
        </authorList>
    </citation>
    <scope>NUCLEOTIDE SEQUENCE</scope>
    <source>
        <strain evidence="2">KCTC 12870</strain>
    </source>
</reference>
<feature type="transmembrane region" description="Helical" evidence="1">
    <location>
        <begin position="192"/>
        <end position="211"/>
    </location>
</feature>
<accession>A0A8J3D8G3</accession>
<keyword evidence="1" id="KW-0812">Transmembrane</keyword>
<gene>
    <name evidence="2" type="ORF">GCM10007047_08590</name>
</gene>
<name>A0A8J3D8G3_9BACT</name>
<keyword evidence="1" id="KW-1133">Transmembrane helix</keyword>
<feature type="transmembrane region" description="Helical" evidence="1">
    <location>
        <begin position="33"/>
        <end position="53"/>
    </location>
</feature>
<proteinExistence type="predicted"/>
<protein>
    <recommendedName>
        <fullName evidence="4">MFS transporter</fullName>
    </recommendedName>
</protein>
<comment type="caution">
    <text evidence="2">The sequence shown here is derived from an EMBL/GenBank/DDBJ whole genome shotgun (WGS) entry which is preliminary data.</text>
</comment>
<organism evidence="2 3">
    <name type="scientific">Cerasicoccus arenae</name>
    <dbReference type="NCBI Taxonomy" id="424488"/>
    <lineage>
        <taxon>Bacteria</taxon>
        <taxon>Pseudomonadati</taxon>
        <taxon>Verrucomicrobiota</taxon>
        <taxon>Opitutia</taxon>
        <taxon>Puniceicoccales</taxon>
        <taxon>Cerasicoccaceae</taxon>
        <taxon>Cerasicoccus</taxon>
    </lineage>
</organism>
<reference evidence="2" key="1">
    <citation type="journal article" date="2014" name="Int. J. Syst. Evol. Microbiol.">
        <title>Complete genome sequence of Corynebacterium casei LMG S-19264T (=DSM 44701T), isolated from a smear-ripened cheese.</title>
        <authorList>
            <consortium name="US DOE Joint Genome Institute (JGI-PGF)"/>
            <person name="Walter F."/>
            <person name="Albersmeier A."/>
            <person name="Kalinowski J."/>
            <person name="Ruckert C."/>
        </authorList>
    </citation>
    <scope>NUCLEOTIDE SEQUENCE</scope>
    <source>
        <strain evidence="2">KCTC 12870</strain>
    </source>
</reference>
<evidence type="ECO:0000313" key="3">
    <source>
        <dbReference type="Proteomes" id="UP000642829"/>
    </source>
</evidence>